<keyword evidence="1" id="KW-0472">Membrane</keyword>
<dbReference type="InParanoid" id="A0A401H3L5"/>
<proteinExistence type="predicted"/>
<keyword evidence="1" id="KW-0812">Transmembrane</keyword>
<comment type="caution">
    <text evidence="2">The sequence shown here is derived from an EMBL/GenBank/DDBJ whole genome shotgun (WGS) entry which is preliminary data.</text>
</comment>
<dbReference type="GeneID" id="38785952"/>
<dbReference type="AlphaFoldDB" id="A0A401H3L5"/>
<reference evidence="2 3" key="1">
    <citation type="journal article" date="2018" name="Sci. Rep.">
        <title>Genome sequence of the cauliflower mushroom Sparassis crispa (Hanabiratake) and its association with beneficial usage.</title>
        <authorList>
            <person name="Kiyama R."/>
            <person name="Furutani Y."/>
            <person name="Kawaguchi K."/>
            <person name="Nakanishi T."/>
        </authorList>
    </citation>
    <scope>NUCLEOTIDE SEQUENCE [LARGE SCALE GENOMIC DNA]</scope>
</reference>
<organism evidence="2 3">
    <name type="scientific">Sparassis crispa</name>
    <dbReference type="NCBI Taxonomy" id="139825"/>
    <lineage>
        <taxon>Eukaryota</taxon>
        <taxon>Fungi</taxon>
        <taxon>Dikarya</taxon>
        <taxon>Basidiomycota</taxon>
        <taxon>Agaricomycotina</taxon>
        <taxon>Agaricomycetes</taxon>
        <taxon>Polyporales</taxon>
        <taxon>Sparassidaceae</taxon>
        <taxon>Sparassis</taxon>
    </lineage>
</organism>
<gene>
    <name evidence="2" type="ORF">SCP_1500370</name>
</gene>
<keyword evidence="3" id="KW-1185">Reference proteome</keyword>
<evidence type="ECO:0000313" key="3">
    <source>
        <dbReference type="Proteomes" id="UP000287166"/>
    </source>
</evidence>
<dbReference type="Proteomes" id="UP000287166">
    <property type="component" value="Unassembled WGS sequence"/>
</dbReference>
<sequence>MLPQNHSSVWVCPRFFGWPSDRTLVLLYAILLLILPARVAGLALSVISQAMPGLDSRTALLPVVAFECPTLPGKDTVSWIPGRLYLLHHRCTRVLRGWMKVARRSHTQSMAFTSLSVRYSPSIPRLYVSNEMSSQCDFSEEAHVLRAFDRAIAPASALLCPISRRFRTLCIYSGGGL</sequence>
<protein>
    <submittedName>
        <fullName evidence="2">Uncharacterized protein</fullName>
    </submittedName>
</protein>
<feature type="transmembrane region" description="Helical" evidence="1">
    <location>
        <begin position="25"/>
        <end position="47"/>
    </location>
</feature>
<name>A0A401H3L5_9APHY</name>
<accession>A0A401H3L5</accession>
<dbReference type="EMBL" id="BFAD01000015">
    <property type="protein sequence ID" value="GBE89035.1"/>
    <property type="molecule type" value="Genomic_DNA"/>
</dbReference>
<dbReference type="RefSeq" id="XP_027619948.1">
    <property type="nucleotide sequence ID" value="XM_027764147.1"/>
</dbReference>
<evidence type="ECO:0000313" key="2">
    <source>
        <dbReference type="EMBL" id="GBE89035.1"/>
    </source>
</evidence>
<evidence type="ECO:0000256" key="1">
    <source>
        <dbReference type="SAM" id="Phobius"/>
    </source>
</evidence>
<keyword evidence="1" id="KW-1133">Transmembrane helix</keyword>